<organism evidence="2 3">
    <name type="scientific">Termitidicoccus mucosus</name>
    <dbReference type="NCBI Taxonomy" id="1184151"/>
    <lineage>
        <taxon>Bacteria</taxon>
        <taxon>Pseudomonadati</taxon>
        <taxon>Verrucomicrobiota</taxon>
        <taxon>Opitutia</taxon>
        <taxon>Opitutales</taxon>
        <taxon>Opitutaceae</taxon>
        <taxon>Termitidicoccus</taxon>
    </lineage>
</organism>
<dbReference type="STRING" id="1184151.AW736_26215"/>
<dbReference type="NCBIfam" id="TIGR02532">
    <property type="entry name" value="IV_pilin_GFxxxE"/>
    <property type="match status" value="1"/>
</dbReference>
<dbReference type="Proteomes" id="UP000078486">
    <property type="component" value="Unassembled WGS sequence"/>
</dbReference>
<evidence type="ECO:0000256" key="1">
    <source>
        <dbReference type="SAM" id="Phobius"/>
    </source>
</evidence>
<evidence type="ECO:0000313" key="2">
    <source>
        <dbReference type="EMBL" id="OAM91877.1"/>
    </source>
</evidence>
<dbReference type="Gene3D" id="3.30.700.10">
    <property type="entry name" value="Glycoprotein, Type 4 Pilin"/>
    <property type="match status" value="1"/>
</dbReference>
<feature type="transmembrane region" description="Helical" evidence="1">
    <location>
        <begin position="24"/>
        <end position="45"/>
    </location>
</feature>
<dbReference type="InterPro" id="IPR012902">
    <property type="entry name" value="N_methyl_site"/>
</dbReference>
<sequence length="267" mass="28545">MIFPRITMNKTTSIHRKLNRGRKAFTLIEVLIVVAIILGLAALGIPGYQYAMKRSEITGVLGAVHNVETAVVHFRTKPGGMRIPPITESTSASAFSLNSGNSALSGADAAILSKACTLDSAMLAEGFLSKPLNLKLGFNEKPAATAVDMIWDVKNNRYDTSTADTAPTADHGRNAHVECVVAAATQPTAPDGTFFKLTTSTTMPVKARIVYLYVPGVPTDRCADIANEYENTADATTTAAKIFGPVTYTAPDENTGLSNLYIYITHF</sequence>
<dbReference type="Pfam" id="PF07963">
    <property type="entry name" value="N_methyl"/>
    <property type="match status" value="1"/>
</dbReference>
<dbReference type="InterPro" id="IPR045584">
    <property type="entry name" value="Pilin-like"/>
</dbReference>
<dbReference type="SUPFAM" id="SSF54523">
    <property type="entry name" value="Pili subunits"/>
    <property type="match status" value="1"/>
</dbReference>
<reference evidence="2 3" key="1">
    <citation type="submission" date="2016-01" db="EMBL/GenBank/DDBJ databases">
        <title>High potential of lignocellulose degradation of a new Verrucomicrobia species.</title>
        <authorList>
            <person name="Wang Y."/>
            <person name="Shi Y."/>
            <person name="Qiu Z."/>
            <person name="Liu S."/>
            <person name="Yang H."/>
        </authorList>
    </citation>
    <scope>NUCLEOTIDE SEQUENCE [LARGE SCALE GENOMIC DNA]</scope>
    <source>
        <strain evidence="2 3">TSB47</strain>
    </source>
</reference>
<gene>
    <name evidence="2" type="ORF">AW736_26215</name>
</gene>
<comment type="caution">
    <text evidence="2">The sequence shown here is derived from an EMBL/GenBank/DDBJ whole genome shotgun (WGS) entry which is preliminary data.</text>
</comment>
<evidence type="ECO:0008006" key="4">
    <source>
        <dbReference type="Google" id="ProtNLM"/>
    </source>
</evidence>
<dbReference type="EMBL" id="LRRQ01000003">
    <property type="protein sequence ID" value="OAM91877.1"/>
    <property type="molecule type" value="Genomic_DNA"/>
</dbReference>
<accession>A0A178IQV0</accession>
<protein>
    <recommendedName>
        <fullName evidence="4">Prepilin-type N-terminal cleavage/methylation domain-containing protein</fullName>
    </recommendedName>
</protein>
<name>A0A178IQV0_9BACT</name>
<keyword evidence="1" id="KW-0472">Membrane</keyword>
<dbReference type="AlphaFoldDB" id="A0A178IQV0"/>
<keyword evidence="1" id="KW-0812">Transmembrane</keyword>
<keyword evidence="3" id="KW-1185">Reference proteome</keyword>
<evidence type="ECO:0000313" key="3">
    <source>
        <dbReference type="Proteomes" id="UP000078486"/>
    </source>
</evidence>
<keyword evidence="1" id="KW-1133">Transmembrane helix</keyword>
<proteinExistence type="predicted"/>